<dbReference type="GO" id="GO:0051301">
    <property type="term" value="P:cell division"/>
    <property type="evidence" value="ECO:0007669"/>
    <property type="project" value="UniProtKB-UniRule"/>
</dbReference>
<comment type="function">
    <text evidence="5">Part of the Tol-Pal system, which plays a role in outer membrane invagination during cell division and is important for maintaining outer membrane integrity.</text>
</comment>
<dbReference type="PANTHER" id="PTHR36842:SF1">
    <property type="entry name" value="PROTEIN TOLB"/>
    <property type="match status" value="1"/>
</dbReference>
<evidence type="ECO:0000256" key="2">
    <source>
        <dbReference type="ARBA" id="ARBA00009820"/>
    </source>
</evidence>
<evidence type="ECO:0000256" key="3">
    <source>
        <dbReference type="ARBA" id="ARBA00022729"/>
    </source>
</evidence>
<dbReference type="InterPro" id="IPR007195">
    <property type="entry name" value="TolB_N"/>
</dbReference>
<proteinExistence type="inferred from homology"/>
<evidence type="ECO:0000256" key="5">
    <source>
        <dbReference type="HAMAP-Rule" id="MF_00671"/>
    </source>
</evidence>
<keyword evidence="5" id="KW-0132">Cell division</keyword>
<dbReference type="GO" id="GO:0017038">
    <property type="term" value="P:protein import"/>
    <property type="evidence" value="ECO:0007669"/>
    <property type="project" value="InterPro"/>
</dbReference>
<dbReference type="Pfam" id="PF04052">
    <property type="entry name" value="TolB_N"/>
    <property type="match status" value="1"/>
</dbReference>
<feature type="domain" description="TolB N-terminal" evidence="6">
    <location>
        <begin position="21"/>
        <end position="121"/>
    </location>
</feature>
<dbReference type="InterPro" id="IPR014167">
    <property type="entry name" value="Tol-Pal_TolB"/>
</dbReference>
<accession>A0A853I8F4</accession>
<evidence type="ECO:0000313" key="8">
    <source>
        <dbReference type="Proteomes" id="UP000569732"/>
    </source>
</evidence>
<feature type="chain" id="PRO_5033168499" description="Tol-Pal system protein TolB" evidence="5">
    <location>
        <begin position="20"/>
        <end position="425"/>
    </location>
</feature>
<dbReference type="Proteomes" id="UP000569732">
    <property type="component" value="Unassembled WGS sequence"/>
</dbReference>
<keyword evidence="8" id="KW-1185">Reference proteome</keyword>
<dbReference type="GO" id="GO:0042597">
    <property type="term" value="C:periplasmic space"/>
    <property type="evidence" value="ECO:0007669"/>
    <property type="project" value="UniProtKB-SubCell"/>
</dbReference>
<reference evidence="7 8" key="1">
    <citation type="submission" date="2020-07" db="EMBL/GenBank/DDBJ databases">
        <title>Endozoicomonas sp. nov., isolated from sediment.</title>
        <authorList>
            <person name="Gu T."/>
        </authorList>
    </citation>
    <scope>NUCLEOTIDE SEQUENCE [LARGE SCALE GENOMIC DNA]</scope>
    <source>
        <strain evidence="7 8">SM1973</strain>
    </source>
</reference>
<dbReference type="PANTHER" id="PTHR36842">
    <property type="entry name" value="PROTEIN TOLB HOMOLOG"/>
    <property type="match status" value="1"/>
</dbReference>
<dbReference type="Gene3D" id="2.120.10.30">
    <property type="entry name" value="TolB, C-terminal domain"/>
    <property type="match status" value="1"/>
</dbReference>
<dbReference type="SUPFAM" id="SSF69304">
    <property type="entry name" value="Tricorn protease N-terminal domain"/>
    <property type="match status" value="1"/>
</dbReference>
<dbReference type="HAMAP" id="MF_00671">
    <property type="entry name" value="TolB"/>
    <property type="match status" value="1"/>
</dbReference>
<dbReference type="SUPFAM" id="SSF52964">
    <property type="entry name" value="TolB, N-terminal domain"/>
    <property type="match status" value="1"/>
</dbReference>
<keyword evidence="4 5" id="KW-0574">Periplasm</keyword>
<evidence type="ECO:0000259" key="6">
    <source>
        <dbReference type="Pfam" id="PF04052"/>
    </source>
</evidence>
<keyword evidence="5" id="KW-0131">Cell cycle</keyword>
<comment type="subunit">
    <text evidence="5">The Tol-Pal system is composed of five core proteins: the inner membrane proteins TolA, TolQ and TolR, the periplasmic protein TolB and the outer membrane protein Pal. They form a network linking the inner and outer membranes and the peptidoglycan layer.</text>
</comment>
<dbReference type="Gene3D" id="3.40.50.10070">
    <property type="entry name" value="TolB, N-terminal domain"/>
    <property type="match status" value="1"/>
</dbReference>
<evidence type="ECO:0000256" key="1">
    <source>
        <dbReference type="ARBA" id="ARBA00004418"/>
    </source>
</evidence>
<protein>
    <recommendedName>
        <fullName evidence="5">Tol-Pal system protein TolB</fullName>
    </recommendedName>
</protein>
<comment type="similarity">
    <text evidence="2 5">Belongs to the TolB family.</text>
</comment>
<name>A0A853I8F4_9GAMM</name>
<dbReference type="InterPro" id="IPR011042">
    <property type="entry name" value="6-blade_b-propeller_TolB-like"/>
</dbReference>
<keyword evidence="3 5" id="KW-0732">Signal</keyword>
<dbReference type="NCBIfam" id="TIGR02800">
    <property type="entry name" value="propeller_TolB"/>
    <property type="match status" value="1"/>
</dbReference>
<dbReference type="Pfam" id="PF07676">
    <property type="entry name" value="PD40"/>
    <property type="match status" value="4"/>
</dbReference>
<dbReference type="AlphaFoldDB" id="A0A853I8F4"/>
<comment type="subcellular location">
    <subcellularLocation>
        <location evidence="1 5">Periplasm</location>
    </subcellularLocation>
</comment>
<sequence length="425" mass="46327" precursor="true">MKAVLTALVLLCIGQAAWAGLTIEITKGNDSAVPIAVVPFGGDTPPHDVAEIIGADLKRSGLFEPFAPGNMLSLPQQKEDVVYSDWRKSGVDYLVIGNVKKEGNGYKATFVLYDVIKQQQLLEHSYSSSNHRKVAHNISDDIYEKLTGKPGAFDTKILYVTSTRAAANKIRYKLNYADSDGFGAKTILNSSEPILSPSWSPDAKKVAYVNFSKGRPGIYIQDIYQGKRQRMTAFKGLNSAPAWSPDGRKLAMVLSKGGNPDIYIMDVATRQLRQITRHFAIDTEPSWMPDGQHLVFTSNRGGAPQIYQANVQTGKVKRLTFEGKYNARARVFPDGKSIAMVHKGEGIAQFNIAVLELDSGRLRLLTSTPLDESPSVAPNGSMLIYATQQRGRGVLAAVSADGAVKLTLPSSEGDVREPAWSPINK</sequence>
<feature type="signal peptide" evidence="5">
    <location>
        <begin position="1"/>
        <end position="19"/>
    </location>
</feature>
<gene>
    <name evidence="5 7" type="primary">tolB</name>
    <name evidence="7" type="ORF">H0A36_18470</name>
</gene>
<evidence type="ECO:0000313" key="7">
    <source>
        <dbReference type="EMBL" id="NYZ68002.1"/>
    </source>
</evidence>
<organism evidence="7 8">
    <name type="scientific">Spartinivicinus marinus</name>
    <dbReference type="NCBI Taxonomy" id="2994442"/>
    <lineage>
        <taxon>Bacteria</taxon>
        <taxon>Pseudomonadati</taxon>
        <taxon>Pseudomonadota</taxon>
        <taxon>Gammaproteobacteria</taxon>
        <taxon>Oceanospirillales</taxon>
        <taxon>Zooshikellaceae</taxon>
        <taxon>Spartinivicinus</taxon>
    </lineage>
</organism>
<dbReference type="InterPro" id="IPR011659">
    <property type="entry name" value="WD40"/>
</dbReference>
<evidence type="ECO:0000256" key="4">
    <source>
        <dbReference type="ARBA" id="ARBA00022764"/>
    </source>
</evidence>
<dbReference type="EMBL" id="JACCKB010000033">
    <property type="protein sequence ID" value="NYZ68002.1"/>
    <property type="molecule type" value="Genomic_DNA"/>
</dbReference>
<comment type="caution">
    <text evidence="7">The sequence shown here is derived from an EMBL/GenBank/DDBJ whole genome shotgun (WGS) entry which is preliminary data.</text>
</comment>